<evidence type="ECO:0000259" key="2">
    <source>
        <dbReference type="Pfam" id="PF13808"/>
    </source>
</evidence>
<organism evidence="3 4">
    <name type="scientific">Crocosphaera watsonii WH 8501</name>
    <dbReference type="NCBI Taxonomy" id="165597"/>
    <lineage>
        <taxon>Bacteria</taxon>
        <taxon>Bacillati</taxon>
        <taxon>Cyanobacteriota</taxon>
        <taxon>Cyanophyceae</taxon>
        <taxon>Oscillatoriophycideae</taxon>
        <taxon>Chroococcales</taxon>
        <taxon>Aphanothecaceae</taxon>
        <taxon>Crocosphaera</taxon>
    </lineage>
</organism>
<reference evidence="3" key="3">
    <citation type="submission" date="2016-12" db="EMBL/GenBank/DDBJ databases">
        <title>Annotation of the draft genome assembly of Crocosphaera watsonii WH 8501.</title>
        <authorList>
            <consortium name="US DOE Joint Genome Institute (JGI-ORNL)"/>
            <person name="Larimer F."/>
            <person name="Land M."/>
        </authorList>
    </citation>
    <scope>NUCLEOTIDE SEQUENCE</scope>
    <source>
        <strain evidence="3">WH 8501</strain>
    </source>
</reference>
<feature type="domain" description="H repeat-associated protein N-terminal" evidence="2">
    <location>
        <begin position="11"/>
        <end position="97"/>
    </location>
</feature>
<dbReference type="NCBIfam" id="NF033564">
    <property type="entry name" value="transpos_ISAs1"/>
    <property type="match status" value="1"/>
</dbReference>
<dbReference type="InterPro" id="IPR051698">
    <property type="entry name" value="Transposase_11-like"/>
</dbReference>
<comment type="caution">
    <text evidence="3">The sequence shown here is derived from an EMBL/GenBank/DDBJ whole genome shotgun (WGS) entry which is preliminary data.</text>
</comment>
<evidence type="ECO:0000259" key="1">
    <source>
        <dbReference type="Pfam" id="PF01609"/>
    </source>
</evidence>
<protein>
    <submittedName>
        <fullName evidence="3">Transposase, IS4</fullName>
    </submittedName>
</protein>
<evidence type="ECO:0000313" key="4">
    <source>
        <dbReference type="Proteomes" id="UP000003922"/>
    </source>
</evidence>
<dbReference type="AlphaFoldDB" id="Q4BXF3"/>
<dbReference type="OrthoDB" id="582614at2"/>
<sequence>MKLRPKTAISDFFSDIEDPRVERHKKHQLIDIITNTICAVISGVEHWTEIESYGKVKQKWFKKFLKSPHSIPSHDTFSRVFQILNTEELQRCFLNWTQSVFELSESEIIPIDGKTLRHSYDTASEKKAIHMVSAWSTKNKLVLGQLKVDKKSNEITAIPSLLKKLKIKGCIVTLDAMGCQKKIVEQIIEQDADYLIALKKNQSSLYEASEELFIKALAFNSSGLNPESFSEDNFSHGREETRAITVLNNSSYLVDPKSKWKNLKSIIRVDSLRVDHKGKVKFEQRYFISSLVLDAKSFAKIIRTHWSIENQLNWVLDVQFNEDDSRIRKENSPENMAIIRQLALSLLNQDPTSKKSLKSKQNKASWDNDYLLQILAV</sequence>
<dbReference type="InterPro" id="IPR002559">
    <property type="entry name" value="Transposase_11"/>
</dbReference>
<dbReference type="Pfam" id="PF13808">
    <property type="entry name" value="DDE_Tnp_1_assoc"/>
    <property type="match status" value="1"/>
</dbReference>
<dbReference type="KEGG" id="cwa:CwatDRAFT_1053"/>
<dbReference type="GO" id="GO:0004803">
    <property type="term" value="F:transposase activity"/>
    <property type="evidence" value="ECO:0007669"/>
    <property type="project" value="InterPro"/>
</dbReference>
<proteinExistence type="predicted"/>
<gene>
    <name evidence="3" type="ORF">CwatDRAFT_1053</name>
</gene>
<name>Q4BXF3_CROWT</name>
<evidence type="ECO:0000313" key="3">
    <source>
        <dbReference type="EMBL" id="EAM48592.1"/>
    </source>
</evidence>
<dbReference type="PANTHER" id="PTHR30298:SF0">
    <property type="entry name" value="PROTEIN YBFL-RELATED"/>
    <property type="match status" value="1"/>
</dbReference>
<dbReference type="InterPro" id="IPR032806">
    <property type="entry name" value="YbfD_N"/>
</dbReference>
<dbReference type="GO" id="GO:0006313">
    <property type="term" value="P:DNA transposition"/>
    <property type="evidence" value="ECO:0007669"/>
    <property type="project" value="InterPro"/>
</dbReference>
<dbReference type="Pfam" id="PF01609">
    <property type="entry name" value="DDE_Tnp_1"/>
    <property type="match status" value="1"/>
</dbReference>
<feature type="domain" description="Transposase IS4-like" evidence="1">
    <location>
        <begin position="106"/>
        <end position="346"/>
    </location>
</feature>
<dbReference type="EMBL" id="AADV02000131">
    <property type="protein sequence ID" value="EAM48592.1"/>
    <property type="molecule type" value="Genomic_DNA"/>
</dbReference>
<dbReference type="PANTHER" id="PTHR30298">
    <property type="entry name" value="H REPEAT-ASSOCIATED PREDICTED TRANSPOSASE"/>
    <property type="match status" value="1"/>
</dbReference>
<dbReference type="InterPro" id="IPR047647">
    <property type="entry name" value="ISAs1_transpos"/>
</dbReference>
<keyword evidence="4" id="KW-1185">Reference proteome</keyword>
<dbReference type="RefSeq" id="WP_007307641.1">
    <property type="nucleotide sequence ID" value="NZ_AADV02000131.1"/>
</dbReference>
<reference evidence="3" key="2">
    <citation type="submission" date="2005-06" db="EMBL/GenBank/DDBJ databases">
        <title>Sequencing of the draft genome and assembly of Crocosphaera watsonii WH 8501.</title>
        <authorList>
            <consortium name="US DOE Joint Genome Institute (JGI-PGF)"/>
            <person name="Copeland A."/>
            <person name="Lucas S."/>
            <person name="Lapidus A."/>
            <person name="Barry K."/>
            <person name="Detter C."/>
            <person name="Glavina T."/>
            <person name="Hammon N."/>
            <person name="Israni S."/>
            <person name="Pitluck S."/>
            <person name="Richardson P."/>
        </authorList>
    </citation>
    <scope>NUCLEOTIDE SEQUENCE [LARGE SCALE GENOMIC DNA]</scope>
    <source>
        <strain evidence="3">WH 8501</strain>
    </source>
</reference>
<dbReference type="Proteomes" id="UP000003922">
    <property type="component" value="Unassembled WGS sequence"/>
</dbReference>
<accession>Q4BXF3</accession>
<reference evidence="3" key="1">
    <citation type="submission" date="2004-02" db="EMBL/GenBank/DDBJ databases">
        <authorList>
            <consortium name="DOE Joint Genome Institute"/>
        </authorList>
    </citation>
    <scope>NUCLEOTIDE SEQUENCE [LARGE SCALE GENOMIC DNA]</scope>
    <source>
        <strain evidence="3">WH 8501</strain>
    </source>
</reference>
<dbReference type="GO" id="GO:0003677">
    <property type="term" value="F:DNA binding"/>
    <property type="evidence" value="ECO:0007669"/>
    <property type="project" value="InterPro"/>
</dbReference>